<dbReference type="STRING" id="1210090.GCA_001613185_00769"/>
<proteinExistence type="predicted"/>
<keyword evidence="2" id="KW-1185">Reference proteome</keyword>
<evidence type="ECO:0000313" key="1">
    <source>
        <dbReference type="EMBL" id="RBO91467.1"/>
    </source>
</evidence>
<gene>
    <name evidence="1" type="ORF">DFR74_104169</name>
</gene>
<accession>A0A366DMY5</accession>
<dbReference type="InterPro" id="IPR029058">
    <property type="entry name" value="AB_hydrolase_fold"/>
</dbReference>
<protein>
    <submittedName>
        <fullName evidence="1">Uncharacterized protein</fullName>
    </submittedName>
</protein>
<dbReference type="AlphaFoldDB" id="A0A366DMY5"/>
<organism evidence="1 2">
    <name type="scientific">Nocardia puris</name>
    <dbReference type="NCBI Taxonomy" id="208602"/>
    <lineage>
        <taxon>Bacteria</taxon>
        <taxon>Bacillati</taxon>
        <taxon>Actinomycetota</taxon>
        <taxon>Actinomycetes</taxon>
        <taxon>Mycobacteriales</taxon>
        <taxon>Nocardiaceae</taxon>
        <taxon>Nocardia</taxon>
    </lineage>
</organism>
<dbReference type="Proteomes" id="UP000252586">
    <property type="component" value="Unassembled WGS sequence"/>
</dbReference>
<reference evidence="1 2" key="1">
    <citation type="submission" date="2018-06" db="EMBL/GenBank/DDBJ databases">
        <title>Genomic Encyclopedia of Type Strains, Phase IV (KMG-IV): sequencing the most valuable type-strain genomes for metagenomic binning, comparative biology and taxonomic classification.</title>
        <authorList>
            <person name="Goeker M."/>
        </authorList>
    </citation>
    <scope>NUCLEOTIDE SEQUENCE [LARGE SCALE GENOMIC DNA]</scope>
    <source>
        <strain evidence="1 2">DSM 44599</strain>
    </source>
</reference>
<sequence>MSPGRSPGSYRWYSPSDAALADMVAGSPFPTELNSGPMTAADVRYTMIATRDDAIVTRYTSAFIDAANVTNILVQDGCPQDRTGHIAGSTDPRTIDLALNALDPHEHPALRCVANDDRR</sequence>
<evidence type="ECO:0000313" key="2">
    <source>
        <dbReference type="Proteomes" id="UP000252586"/>
    </source>
</evidence>
<dbReference type="EMBL" id="QNRE01000004">
    <property type="protein sequence ID" value="RBO91467.1"/>
    <property type="molecule type" value="Genomic_DNA"/>
</dbReference>
<name>A0A366DMY5_9NOCA</name>
<dbReference type="Gene3D" id="3.40.50.1820">
    <property type="entry name" value="alpha/beta hydrolase"/>
    <property type="match status" value="1"/>
</dbReference>
<comment type="caution">
    <text evidence="1">The sequence shown here is derived from an EMBL/GenBank/DDBJ whole genome shotgun (WGS) entry which is preliminary data.</text>
</comment>